<evidence type="ECO:0000313" key="2">
    <source>
        <dbReference type="EMBL" id="CAH8306467.1"/>
    </source>
</evidence>
<comment type="caution">
    <text evidence="2">The sequence shown here is derived from an EMBL/GenBank/DDBJ whole genome shotgun (WGS) entry which is preliminary data.</text>
</comment>
<dbReference type="PANTHER" id="PTHR31447:SF7">
    <property type="entry name" value="2-OXOGLUTARATE (2OG) AND FE(II)-DEPENDENT OXYGENASE SUPERFAMILY PROTEIN"/>
    <property type="match status" value="1"/>
</dbReference>
<dbReference type="PANTHER" id="PTHR31447">
    <property type="entry name" value="HYDROXYPROLINE-RICH GLYCOPROTEIN FAMILY PROTEIN-RELATED"/>
    <property type="match status" value="1"/>
</dbReference>
<dbReference type="EMBL" id="CAKOAT010064933">
    <property type="protein sequence ID" value="CAH8306467.1"/>
    <property type="molecule type" value="Genomic_DNA"/>
</dbReference>
<comment type="similarity">
    <text evidence="1">Belongs to the alkB family.</text>
</comment>
<dbReference type="Gene3D" id="2.60.120.590">
    <property type="entry name" value="Alpha-ketoglutarate-dependent dioxygenase AlkB-like"/>
    <property type="match status" value="1"/>
</dbReference>
<evidence type="ECO:0000256" key="1">
    <source>
        <dbReference type="ARBA" id="ARBA00007879"/>
    </source>
</evidence>
<gene>
    <name evidence="2" type="ORF">ERUC_LOCUS4594</name>
</gene>
<accession>A0ABC8IZ28</accession>
<dbReference type="Proteomes" id="UP001642260">
    <property type="component" value="Unassembled WGS sequence"/>
</dbReference>
<sequence length="168" mass="19279">MLMHHAIDVTLEDKLSKEEDQEDACRDASREKYKFSREHRKLIQVMNVKSKRDFLCLEKVNGEMVNILEGLDLHTNVFNAAEQKTIVDKVCELQEKARKGELKCVFAPKGKGRSAIQFDCCFNYRTSKAGNPAGILRHETVDPLPSLFKVIIRRLVEWHVLPPTCVPD</sequence>
<keyword evidence="3" id="KW-1185">Reference proteome</keyword>
<evidence type="ECO:0000313" key="3">
    <source>
        <dbReference type="Proteomes" id="UP001642260"/>
    </source>
</evidence>
<dbReference type="InterPro" id="IPR044842">
    <property type="entry name" value="ALKBH9B/ALKBH10B-like"/>
</dbReference>
<name>A0ABC8IZ28_ERUVS</name>
<reference evidence="2 3" key="1">
    <citation type="submission" date="2022-03" db="EMBL/GenBank/DDBJ databases">
        <authorList>
            <person name="Macdonald S."/>
            <person name="Ahmed S."/>
            <person name="Newling K."/>
        </authorList>
    </citation>
    <scope>NUCLEOTIDE SEQUENCE [LARGE SCALE GENOMIC DNA]</scope>
</reference>
<dbReference type="AlphaFoldDB" id="A0ABC8IZ28"/>
<organism evidence="2 3">
    <name type="scientific">Eruca vesicaria subsp. sativa</name>
    <name type="common">Garden rocket</name>
    <name type="synonym">Eruca sativa</name>
    <dbReference type="NCBI Taxonomy" id="29727"/>
    <lineage>
        <taxon>Eukaryota</taxon>
        <taxon>Viridiplantae</taxon>
        <taxon>Streptophyta</taxon>
        <taxon>Embryophyta</taxon>
        <taxon>Tracheophyta</taxon>
        <taxon>Spermatophyta</taxon>
        <taxon>Magnoliopsida</taxon>
        <taxon>eudicotyledons</taxon>
        <taxon>Gunneridae</taxon>
        <taxon>Pentapetalae</taxon>
        <taxon>rosids</taxon>
        <taxon>malvids</taxon>
        <taxon>Brassicales</taxon>
        <taxon>Brassicaceae</taxon>
        <taxon>Brassiceae</taxon>
        <taxon>Eruca</taxon>
    </lineage>
</organism>
<dbReference type="InterPro" id="IPR037151">
    <property type="entry name" value="AlkB-like_sf"/>
</dbReference>
<proteinExistence type="inferred from homology"/>
<protein>
    <submittedName>
        <fullName evidence="2">Uncharacterized protein</fullName>
    </submittedName>
</protein>